<dbReference type="GO" id="GO:0046872">
    <property type="term" value="F:metal ion binding"/>
    <property type="evidence" value="ECO:0007669"/>
    <property type="project" value="UniProtKB-KW"/>
</dbReference>
<keyword evidence="1 4" id="KW-0378">Hydrolase</keyword>
<dbReference type="PANTHER" id="PTHR11014:SF63">
    <property type="entry name" value="METALLOPEPTIDASE, PUTATIVE (AFU_ORTHOLOGUE AFUA_6G09600)-RELATED"/>
    <property type="match status" value="1"/>
</dbReference>
<dbReference type="FunFam" id="3.30.70.360:FF:000001">
    <property type="entry name" value="N-acetyldiaminopimelate deacetylase"/>
    <property type="match status" value="1"/>
</dbReference>
<dbReference type="InterPro" id="IPR036264">
    <property type="entry name" value="Bact_exopeptidase_dim_dom"/>
</dbReference>
<dbReference type="CDD" id="cd05666">
    <property type="entry name" value="M20_Acy1-like"/>
    <property type="match status" value="1"/>
</dbReference>
<evidence type="ECO:0000313" key="4">
    <source>
        <dbReference type="EMBL" id="QDZ11922.1"/>
    </source>
</evidence>
<dbReference type="NCBIfam" id="TIGR01891">
    <property type="entry name" value="amidohydrolases"/>
    <property type="match status" value="1"/>
</dbReference>
<dbReference type="InterPro" id="IPR011650">
    <property type="entry name" value="Peptidase_M20_dimer"/>
</dbReference>
<dbReference type="EMBL" id="CP042304">
    <property type="protein sequence ID" value="QDZ11922.1"/>
    <property type="molecule type" value="Genomic_DNA"/>
</dbReference>
<dbReference type="Pfam" id="PF07687">
    <property type="entry name" value="M20_dimer"/>
    <property type="match status" value="1"/>
</dbReference>
<organism evidence="4 5">
    <name type="scientific">Devosia ginsengisoli</name>
    <dbReference type="NCBI Taxonomy" id="400770"/>
    <lineage>
        <taxon>Bacteria</taxon>
        <taxon>Pseudomonadati</taxon>
        <taxon>Pseudomonadota</taxon>
        <taxon>Alphaproteobacteria</taxon>
        <taxon>Hyphomicrobiales</taxon>
        <taxon>Devosiaceae</taxon>
        <taxon>Devosia</taxon>
    </lineage>
</organism>
<feature type="domain" description="Peptidase M20 dimerisation" evidence="3">
    <location>
        <begin position="184"/>
        <end position="276"/>
    </location>
</feature>
<feature type="binding site" evidence="2">
    <location>
        <position position="102"/>
    </location>
    <ligand>
        <name>Mn(2+)</name>
        <dbReference type="ChEBI" id="CHEBI:29035"/>
        <label>2</label>
    </ligand>
</feature>
<evidence type="ECO:0000259" key="3">
    <source>
        <dbReference type="Pfam" id="PF07687"/>
    </source>
</evidence>
<dbReference type="InterPro" id="IPR017439">
    <property type="entry name" value="Amidohydrolase"/>
</dbReference>
<comment type="cofactor">
    <cofactor evidence="2">
        <name>Mn(2+)</name>
        <dbReference type="ChEBI" id="CHEBI:29035"/>
    </cofactor>
    <text evidence="2">The Mn(2+) ion enhances activity.</text>
</comment>
<keyword evidence="5" id="KW-1185">Reference proteome</keyword>
<evidence type="ECO:0000256" key="1">
    <source>
        <dbReference type="ARBA" id="ARBA00022801"/>
    </source>
</evidence>
<keyword evidence="2" id="KW-0479">Metal-binding</keyword>
<dbReference type="Pfam" id="PF01546">
    <property type="entry name" value="Peptidase_M20"/>
    <property type="match status" value="1"/>
</dbReference>
<dbReference type="GO" id="GO:0050118">
    <property type="term" value="F:N-acetyldiaminopimelate deacetylase activity"/>
    <property type="evidence" value="ECO:0007669"/>
    <property type="project" value="UniProtKB-ARBA"/>
</dbReference>
<dbReference type="Gene3D" id="3.30.70.360">
    <property type="match status" value="1"/>
</dbReference>
<dbReference type="OrthoDB" id="9777385at2"/>
<dbReference type="RefSeq" id="WP_146290738.1">
    <property type="nucleotide sequence ID" value="NZ_CP042304.1"/>
</dbReference>
<dbReference type="GO" id="GO:0019877">
    <property type="term" value="P:diaminopimelate biosynthetic process"/>
    <property type="evidence" value="ECO:0007669"/>
    <property type="project" value="UniProtKB-ARBA"/>
</dbReference>
<evidence type="ECO:0000313" key="5">
    <source>
        <dbReference type="Proteomes" id="UP000315364"/>
    </source>
</evidence>
<feature type="binding site" evidence="2">
    <location>
        <position position="359"/>
    </location>
    <ligand>
        <name>Mn(2+)</name>
        <dbReference type="ChEBI" id="CHEBI:29035"/>
        <label>2</label>
    </ligand>
</feature>
<dbReference type="SUPFAM" id="SSF55031">
    <property type="entry name" value="Bacterial exopeptidase dimerisation domain"/>
    <property type="match status" value="1"/>
</dbReference>
<dbReference type="PANTHER" id="PTHR11014">
    <property type="entry name" value="PEPTIDASE M20 FAMILY MEMBER"/>
    <property type="match status" value="1"/>
</dbReference>
<reference evidence="4 5" key="1">
    <citation type="submission" date="2019-07" db="EMBL/GenBank/DDBJ databases">
        <title>Full genome sequence of Devosia sp. Gsoil 520.</title>
        <authorList>
            <person name="Im W.-T."/>
        </authorList>
    </citation>
    <scope>NUCLEOTIDE SEQUENCE [LARGE SCALE GENOMIC DNA]</scope>
    <source>
        <strain evidence="4 5">Gsoil 520</strain>
    </source>
</reference>
<gene>
    <name evidence="4" type="ORF">FPZ08_14905</name>
</gene>
<feature type="binding site" evidence="2">
    <location>
        <position position="100"/>
    </location>
    <ligand>
        <name>Mn(2+)</name>
        <dbReference type="ChEBI" id="CHEBI:29035"/>
        <label>2</label>
    </ligand>
</feature>
<name>A0A5B8LWQ1_9HYPH</name>
<evidence type="ECO:0000256" key="2">
    <source>
        <dbReference type="PIRSR" id="PIRSR005962-1"/>
    </source>
</evidence>
<dbReference type="Gene3D" id="3.40.630.10">
    <property type="entry name" value="Zn peptidases"/>
    <property type="match status" value="1"/>
</dbReference>
<dbReference type="PIRSF" id="PIRSF005962">
    <property type="entry name" value="Pept_M20D_amidohydro"/>
    <property type="match status" value="1"/>
</dbReference>
<dbReference type="AlphaFoldDB" id="A0A5B8LWQ1"/>
<feature type="binding site" evidence="2">
    <location>
        <position position="135"/>
    </location>
    <ligand>
        <name>Mn(2+)</name>
        <dbReference type="ChEBI" id="CHEBI:29035"/>
        <label>2</label>
    </ligand>
</feature>
<dbReference type="InterPro" id="IPR002933">
    <property type="entry name" value="Peptidase_M20"/>
</dbReference>
<sequence>MSPADYFQTIEGELIDWRHLLHQHPELAYQEHWTADFIAEQLTRFGYAPHRGLGGTGVVASITRGEGPSIGLRADMDALPVEQQTGLPYASLNAGCMHACGHDGHVVMLLAAARWFAEHGQFSGTINFIFQPAEEGEAGAAAMLRDGLFETFPMREVYGLHNWPGLPEGQFAGRVGAQMAAFDTFEITLAGRGAHAAMPHMGQDVLLAAAHIQSQLQSIVARSVDPLQTAVVSVTQIHGGDSWNVLPADAVLRGCTRHLDAEVQQLIRERMAAVVAGVADSFGISAKLHYQPRYPATINTAREVGIAMAAAADVAGDDNAIEPPHPSMASEDFAFMLQQRPGAYLWLGAGSTNDGRVLHSARFDFNDRILTTGARWWVALALRALAD</sequence>
<dbReference type="Proteomes" id="UP000315364">
    <property type="component" value="Chromosome"/>
</dbReference>
<proteinExistence type="predicted"/>
<keyword evidence="2" id="KW-0464">Manganese</keyword>
<accession>A0A5B8LWQ1</accession>
<protein>
    <submittedName>
        <fullName evidence="4">Amidohydrolase</fullName>
    </submittedName>
</protein>
<feature type="binding site" evidence="2">
    <location>
        <position position="161"/>
    </location>
    <ligand>
        <name>Mn(2+)</name>
        <dbReference type="ChEBI" id="CHEBI:29035"/>
        <label>2</label>
    </ligand>
</feature>
<dbReference type="SUPFAM" id="SSF53187">
    <property type="entry name" value="Zn-dependent exopeptidases"/>
    <property type="match status" value="1"/>
</dbReference>
<dbReference type="KEGG" id="dea:FPZ08_14905"/>